<evidence type="ECO:0000256" key="3">
    <source>
        <dbReference type="ARBA" id="ARBA00022695"/>
    </source>
</evidence>
<gene>
    <name evidence="9" type="ORF">H0901_00505</name>
</gene>
<dbReference type="Proteomes" id="UP000525432">
    <property type="component" value="Unassembled WGS sequence"/>
</dbReference>
<dbReference type="InterPro" id="IPR041633">
    <property type="entry name" value="Polbeta"/>
</dbReference>
<evidence type="ECO:0000256" key="1">
    <source>
        <dbReference type="ARBA" id="ARBA00001946"/>
    </source>
</evidence>
<reference evidence="9 10" key="1">
    <citation type="submission" date="2020-07" db="EMBL/GenBank/DDBJ databases">
        <title>Genomes of two Microcystis aeruginosa (Cyanobacteria) strains from Florida (USA) with disparate toxicogenic potential.</title>
        <authorList>
            <person name="Lefler F.W."/>
            <person name="Barbosa M."/>
            <person name="Berthold D.E."/>
            <person name="Laughinghouse H.D. IV."/>
        </authorList>
    </citation>
    <scope>NUCLEOTIDE SEQUENCE [LARGE SCALE GENOMIC DNA]</scope>
    <source>
        <strain evidence="9 10">BLCCF158</strain>
    </source>
</reference>
<dbReference type="EMBL" id="JACEGC010000001">
    <property type="protein sequence ID" value="MBC1193815.1"/>
    <property type="molecule type" value="Genomic_DNA"/>
</dbReference>
<evidence type="ECO:0000256" key="5">
    <source>
        <dbReference type="ARBA" id="ARBA00022741"/>
    </source>
</evidence>
<evidence type="ECO:0000313" key="10">
    <source>
        <dbReference type="Proteomes" id="UP000525432"/>
    </source>
</evidence>
<keyword evidence="4" id="KW-0479">Metal-binding</keyword>
<protein>
    <submittedName>
        <fullName evidence="9">Nucleotidyltransferase domain-containing protein</fullName>
    </submittedName>
</protein>
<evidence type="ECO:0000256" key="4">
    <source>
        <dbReference type="ARBA" id="ARBA00022723"/>
    </source>
</evidence>
<dbReference type="InterPro" id="IPR043519">
    <property type="entry name" value="NT_sf"/>
</dbReference>
<keyword evidence="5" id="KW-0547">Nucleotide-binding</keyword>
<dbReference type="SUPFAM" id="SSF81301">
    <property type="entry name" value="Nucleotidyltransferase"/>
    <property type="match status" value="1"/>
</dbReference>
<proteinExistence type="predicted"/>
<dbReference type="GO" id="GO:0005524">
    <property type="term" value="F:ATP binding"/>
    <property type="evidence" value="ECO:0007669"/>
    <property type="project" value="UniProtKB-KW"/>
</dbReference>
<keyword evidence="6" id="KW-0067">ATP-binding</keyword>
<comment type="caution">
    <text evidence="9">The sequence shown here is derived from an EMBL/GenBank/DDBJ whole genome shotgun (WGS) entry which is preliminary data.</text>
</comment>
<evidence type="ECO:0000256" key="6">
    <source>
        <dbReference type="ARBA" id="ARBA00022840"/>
    </source>
</evidence>
<keyword evidence="7" id="KW-0460">Magnesium</keyword>
<organism evidence="9 10">
    <name type="scientific">Microcystis aeruginosa BLCC-F158</name>
    <dbReference type="NCBI Taxonomy" id="2755316"/>
    <lineage>
        <taxon>Bacteria</taxon>
        <taxon>Bacillati</taxon>
        <taxon>Cyanobacteriota</taxon>
        <taxon>Cyanophyceae</taxon>
        <taxon>Oscillatoriophycideae</taxon>
        <taxon>Chroococcales</taxon>
        <taxon>Microcystaceae</taxon>
        <taxon>Microcystis</taxon>
    </lineage>
</organism>
<dbReference type="CDD" id="cd05403">
    <property type="entry name" value="NT_KNTase_like"/>
    <property type="match status" value="1"/>
</dbReference>
<dbReference type="GO" id="GO:0016779">
    <property type="term" value="F:nucleotidyltransferase activity"/>
    <property type="evidence" value="ECO:0007669"/>
    <property type="project" value="UniProtKB-KW"/>
</dbReference>
<dbReference type="PANTHER" id="PTHR33571">
    <property type="entry name" value="SSL8005 PROTEIN"/>
    <property type="match status" value="1"/>
</dbReference>
<dbReference type="Pfam" id="PF18765">
    <property type="entry name" value="Polbeta"/>
    <property type="match status" value="1"/>
</dbReference>
<comment type="cofactor">
    <cofactor evidence="1">
        <name>Mg(2+)</name>
        <dbReference type="ChEBI" id="CHEBI:18420"/>
    </cofactor>
</comment>
<evidence type="ECO:0000313" key="9">
    <source>
        <dbReference type="EMBL" id="MBC1193815.1"/>
    </source>
</evidence>
<keyword evidence="2 9" id="KW-0808">Transferase</keyword>
<feature type="domain" description="Polymerase beta nucleotidyltransferase" evidence="8">
    <location>
        <begin position="6"/>
        <end position="97"/>
    </location>
</feature>
<evidence type="ECO:0000256" key="2">
    <source>
        <dbReference type="ARBA" id="ARBA00022679"/>
    </source>
</evidence>
<evidence type="ECO:0000256" key="7">
    <source>
        <dbReference type="ARBA" id="ARBA00022842"/>
    </source>
</evidence>
<name>A0A841UUY7_MICAE</name>
<dbReference type="InterPro" id="IPR052038">
    <property type="entry name" value="Type-VII_TA_antitoxin"/>
</dbReference>
<sequence>MKIPQEKLSQLCQHWHIHKLSLFGSVLRDDFTADSDSDIDMLVEFELGFTPSFFKLHQIQEELSQLFDGRTIDLVTIKSLNHHIRERVLATAEVCYIHD</sequence>
<dbReference type="AlphaFoldDB" id="A0A841UUY7"/>
<dbReference type="PANTHER" id="PTHR33571:SF12">
    <property type="entry name" value="BSL3053 PROTEIN"/>
    <property type="match status" value="1"/>
</dbReference>
<dbReference type="GO" id="GO:0046872">
    <property type="term" value="F:metal ion binding"/>
    <property type="evidence" value="ECO:0007669"/>
    <property type="project" value="UniProtKB-KW"/>
</dbReference>
<dbReference type="RefSeq" id="WP_185238174.1">
    <property type="nucleotide sequence ID" value="NZ_JACEGC010000001.1"/>
</dbReference>
<accession>A0A841UUY7</accession>
<evidence type="ECO:0000259" key="8">
    <source>
        <dbReference type="Pfam" id="PF18765"/>
    </source>
</evidence>
<keyword evidence="3" id="KW-0548">Nucleotidyltransferase</keyword>
<dbReference type="Gene3D" id="3.30.460.10">
    <property type="entry name" value="Beta Polymerase, domain 2"/>
    <property type="match status" value="1"/>
</dbReference>